<name>A0A1G8W0K3_9EURY</name>
<keyword evidence="2" id="KW-0812">Transmembrane</keyword>
<evidence type="ECO:0000313" key="3">
    <source>
        <dbReference type="EMBL" id="SDJ71881.1"/>
    </source>
</evidence>
<evidence type="ECO:0000313" key="4">
    <source>
        <dbReference type="Proteomes" id="UP000198856"/>
    </source>
</evidence>
<feature type="region of interest" description="Disordered" evidence="1">
    <location>
        <begin position="38"/>
        <end position="63"/>
    </location>
</feature>
<organism evidence="3 4">
    <name type="scientific">Halovenus aranensis</name>
    <dbReference type="NCBI Taxonomy" id="890420"/>
    <lineage>
        <taxon>Archaea</taxon>
        <taxon>Methanobacteriati</taxon>
        <taxon>Methanobacteriota</taxon>
        <taxon>Stenosarchaea group</taxon>
        <taxon>Halobacteria</taxon>
        <taxon>Halobacteriales</taxon>
        <taxon>Haloarculaceae</taxon>
        <taxon>Halovenus</taxon>
    </lineage>
</organism>
<proteinExistence type="predicted"/>
<keyword evidence="4" id="KW-1185">Reference proteome</keyword>
<dbReference type="STRING" id="890420.SAMN05216226_1088"/>
<protein>
    <submittedName>
        <fullName evidence="3">Uncharacterized protein</fullName>
    </submittedName>
</protein>
<dbReference type="AlphaFoldDB" id="A0A1G8W0K3"/>
<accession>A0A1G8W0K3</accession>
<feature type="transmembrane region" description="Helical" evidence="2">
    <location>
        <begin position="6"/>
        <end position="26"/>
    </location>
</feature>
<feature type="compositionally biased region" description="Basic and acidic residues" evidence="1">
    <location>
        <begin position="46"/>
        <end position="63"/>
    </location>
</feature>
<evidence type="ECO:0000256" key="1">
    <source>
        <dbReference type="SAM" id="MobiDB-lite"/>
    </source>
</evidence>
<keyword evidence="2" id="KW-1133">Transmembrane helix</keyword>
<gene>
    <name evidence="3" type="ORF">SAMN05216226_1088</name>
</gene>
<evidence type="ECO:0000256" key="2">
    <source>
        <dbReference type="SAM" id="Phobius"/>
    </source>
</evidence>
<dbReference type="Proteomes" id="UP000198856">
    <property type="component" value="Unassembled WGS sequence"/>
</dbReference>
<dbReference type="EMBL" id="FNFC01000008">
    <property type="protein sequence ID" value="SDJ71881.1"/>
    <property type="molecule type" value="Genomic_DNA"/>
</dbReference>
<dbReference type="RefSeq" id="WP_092702210.1">
    <property type="nucleotide sequence ID" value="NZ_FNFC01000008.1"/>
</dbReference>
<reference evidence="3 4" key="1">
    <citation type="submission" date="2016-10" db="EMBL/GenBank/DDBJ databases">
        <authorList>
            <person name="de Groot N.N."/>
        </authorList>
    </citation>
    <scope>NUCLEOTIDE SEQUENCE [LARGE SCALE GENOMIC DNA]</scope>
    <source>
        <strain evidence="3 4">IBRC-M10015</strain>
    </source>
</reference>
<sequence length="63" mass="6594">MIWDYPVLAFVIGLFVGLVGGALTVYSTAYYAGLGAGIQDSTGEDTPSKPEERGTTVEDHGEA</sequence>
<keyword evidence="2" id="KW-0472">Membrane</keyword>